<sequence length="41" mass="4313">MLEHGPGNGVPAEEPGAVLLRRQPQSDSLAGEADDREARDA</sequence>
<name>A0A0F8XMA5_9ZZZZ</name>
<evidence type="ECO:0000256" key="1">
    <source>
        <dbReference type="SAM" id="MobiDB-lite"/>
    </source>
</evidence>
<accession>A0A0F8XMA5</accession>
<comment type="caution">
    <text evidence="2">The sequence shown here is derived from an EMBL/GenBank/DDBJ whole genome shotgun (WGS) entry which is preliminary data.</text>
</comment>
<dbReference type="EMBL" id="LAZR01058300">
    <property type="protein sequence ID" value="KKK70187.1"/>
    <property type="molecule type" value="Genomic_DNA"/>
</dbReference>
<proteinExistence type="predicted"/>
<evidence type="ECO:0000313" key="2">
    <source>
        <dbReference type="EMBL" id="KKK70187.1"/>
    </source>
</evidence>
<feature type="non-terminal residue" evidence="2">
    <location>
        <position position="41"/>
    </location>
</feature>
<protein>
    <submittedName>
        <fullName evidence="2">Uncharacterized protein</fullName>
    </submittedName>
</protein>
<organism evidence="2">
    <name type="scientific">marine sediment metagenome</name>
    <dbReference type="NCBI Taxonomy" id="412755"/>
    <lineage>
        <taxon>unclassified sequences</taxon>
        <taxon>metagenomes</taxon>
        <taxon>ecological metagenomes</taxon>
    </lineage>
</organism>
<dbReference type="AlphaFoldDB" id="A0A0F8XMA5"/>
<reference evidence="2" key="1">
    <citation type="journal article" date="2015" name="Nature">
        <title>Complex archaea that bridge the gap between prokaryotes and eukaryotes.</title>
        <authorList>
            <person name="Spang A."/>
            <person name="Saw J.H."/>
            <person name="Jorgensen S.L."/>
            <person name="Zaremba-Niedzwiedzka K."/>
            <person name="Martijn J."/>
            <person name="Lind A.E."/>
            <person name="van Eijk R."/>
            <person name="Schleper C."/>
            <person name="Guy L."/>
            <person name="Ettema T.J."/>
        </authorList>
    </citation>
    <scope>NUCLEOTIDE SEQUENCE</scope>
</reference>
<feature type="region of interest" description="Disordered" evidence="1">
    <location>
        <begin position="1"/>
        <end position="41"/>
    </location>
</feature>
<gene>
    <name evidence="2" type="ORF">LCGC14_2926470</name>
</gene>